<evidence type="ECO:0000256" key="1">
    <source>
        <dbReference type="SAM" id="Phobius"/>
    </source>
</evidence>
<dbReference type="OrthoDB" id="4334185at2"/>
<dbReference type="AlphaFoldDB" id="A0A387HRN7"/>
<keyword evidence="1" id="KW-0812">Transmembrane</keyword>
<dbReference type="Proteomes" id="UP000271554">
    <property type="component" value="Chromosome"/>
</dbReference>
<sequence>MSAHTHPRSTQQAAGGIDFKLPWWGVLLPAIAFCALLALVVGSGDAHAVSADGTLTHLVERIQETLSR</sequence>
<accession>A0A387HRN7</accession>
<keyword evidence="3" id="KW-1185">Reference proteome</keyword>
<organism evidence="2 3">
    <name type="scientific">Streptomyces hundungensis</name>
    <dbReference type="NCBI Taxonomy" id="1077946"/>
    <lineage>
        <taxon>Bacteria</taxon>
        <taxon>Bacillati</taxon>
        <taxon>Actinomycetota</taxon>
        <taxon>Actinomycetes</taxon>
        <taxon>Kitasatosporales</taxon>
        <taxon>Streptomycetaceae</taxon>
        <taxon>Streptomyces</taxon>
    </lineage>
</organism>
<feature type="transmembrane region" description="Helical" evidence="1">
    <location>
        <begin position="21"/>
        <end position="41"/>
    </location>
</feature>
<evidence type="ECO:0000313" key="3">
    <source>
        <dbReference type="Proteomes" id="UP000271554"/>
    </source>
</evidence>
<evidence type="ECO:0000313" key="2">
    <source>
        <dbReference type="EMBL" id="AYG83717.1"/>
    </source>
</evidence>
<dbReference type="EMBL" id="CP032698">
    <property type="protein sequence ID" value="AYG83717.1"/>
    <property type="molecule type" value="Genomic_DNA"/>
</dbReference>
<proteinExistence type="predicted"/>
<dbReference type="KEGG" id="shun:DWB77_05915"/>
<dbReference type="RefSeq" id="WP_120724666.1">
    <property type="nucleotide sequence ID" value="NZ_CP032698.1"/>
</dbReference>
<name>A0A387HRN7_9ACTN</name>
<reference evidence="2 3" key="1">
    <citation type="submission" date="2018-10" db="EMBL/GenBank/DDBJ databases">
        <title>Relationship between Morphology and Antimicrobial Activity in Streptomyces.</title>
        <authorList>
            <person name="Kang H.J."/>
            <person name="Kim S.B."/>
        </authorList>
    </citation>
    <scope>NUCLEOTIDE SEQUENCE [LARGE SCALE GENOMIC DNA]</scope>
    <source>
        <strain evidence="2 3">BH38</strain>
    </source>
</reference>
<keyword evidence="1" id="KW-1133">Transmembrane helix</keyword>
<keyword evidence="1" id="KW-0472">Membrane</keyword>
<protein>
    <submittedName>
        <fullName evidence="2">Uncharacterized protein</fullName>
    </submittedName>
</protein>
<gene>
    <name evidence="2" type="ORF">DWB77_05915</name>
</gene>